<protein>
    <submittedName>
        <fullName evidence="1">Uncharacterized protein</fullName>
    </submittedName>
</protein>
<accession>A0A4V3XFV0</accession>
<name>A0A4V3XFV0_9AGAM</name>
<proteinExistence type="predicted"/>
<dbReference type="EMBL" id="SGPL01000058">
    <property type="protein sequence ID" value="THH18983.1"/>
    <property type="molecule type" value="Genomic_DNA"/>
</dbReference>
<evidence type="ECO:0000313" key="2">
    <source>
        <dbReference type="Proteomes" id="UP000310158"/>
    </source>
</evidence>
<comment type="caution">
    <text evidence="1">The sequence shown here is derived from an EMBL/GenBank/DDBJ whole genome shotgun (WGS) entry which is preliminary data.</text>
</comment>
<reference evidence="1 2" key="1">
    <citation type="submission" date="2019-02" db="EMBL/GenBank/DDBJ databases">
        <title>Genome sequencing of the rare red list fungi Bondarzewia mesenterica.</title>
        <authorList>
            <person name="Buettner E."/>
            <person name="Kellner H."/>
        </authorList>
    </citation>
    <scope>NUCLEOTIDE SEQUENCE [LARGE SCALE GENOMIC DNA]</scope>
    <source>
        <strain evidence="1 2">DSM 108281</strain>
    </source>
</reference>
<keyword evidence="2" id="KW-1185">Reference proteome</keyword>
<dbReference type="AlphaFoldDB" id="A0A4V3XFV0"/>
<evidence type="ECO:0000313" key="1">
    <source>
        <dbReference type="EMBL" id="THH18983.1"/>
    </source>
</evidence>
<gene>
    <name evidence="1" type="ORF">EW146_g2096</name>
</gene>
<dbReference type="Proteomes" id="UP000310158">
    <property type="component" value="Unassembled WGS sequence"/>
</dbReference>
<organism evidence="1 2">
    <name type="scientific">Bondarzewia mesenterica</name>
    <dbReference type="NCBI Taxonomy" id="1095465"/>
    <lineage>
        <taxon>Eukaryota</taxon>
        <taxon>Fungi</taxon>
        <taxon>Dikarya</taxon>
        <taxon>Basidiomycota</taxon>
        <taxon>Agaricomycotina</taxon>
        <taxon>Agaricomycetes</taxon>
        <taxon>Russulales</taxon>
        <taxon>Bondarzewiaceae</taxon>
        <taxon>Bondarzewia</taxon>
    </lineage>
</organism>
<sequence length="208" mass="24179">MCVIMKDGEVLVQYLSCNVHLFTYMKTHSEKFSAFVRHLQDAKDAEDDDDFSRKLNAIMTQFIKDLRAKALFLKKEMRNFFLDVYRFPYFLTLSIFNIGDIDGHHLDAALSFEEYHAFQALPHRREGNRGRAPNAVVTTFPTEVMKEFDSIYDKAYDYALESASIPHEQEQEPSWFKIYCNSVVLKIDVVMKCLARAGTVIAYTSLRM</sequence>